<name>A0A0G3G518_9GAMM</name>
<organism evidence="2 3">
    <name type="scientific">Thioalkalivibrio versutus</name>
    <dbReference type="NCBI Taxonomy" id="106634"/>
    <lineage>
        <taxon>Bacteria</taxon>
        <taxon>Pseudomonadati</taxon>
        <taxon>Pseudomonadota</taxon>
        <taxon>Gammaproteobacteria</taxon>
        <taxon>Chromatiales</taxon>
        <taxon>Ectothiorhodospiraceae</taxon>
        <taxon>Thioalkalivibrio</taxon>
    </lineage>
</organism>
<reference evidence="2 3" key="1">
    <citation type="submission" date="2015-04" db="EMBL/GenBank/DDBJ databases">
        <title>Complete Sequence for the Genome of the Thioalkalivibrio versutus D301.</title>
        <authorList>
            <person name="Mu T."/>
            <person name="Zhou J."/>
            <person name="Xu X."/>
        </authorList>
    </citation>
    <scope>NUCLEOTIDE SEQUENCE [LARGE SCALE GENOMIC DNA]</scope>
    <source>
        <strain evidence="2 3">D301</strain>
    </source>
</reference>
<dbReference type="OrthoDB" id="479699at2"/>
<dbReference type="PATRIC" id="fig|106634.4.peg.1818"/>
<dbReference type="KEGG" id="tvr:TVD_08895"/>
<dbReference type="PROSITE" id="PS51184">
    <property type="entry name" value="JMJC"/>
    <property type="match status" value="1"/>
</dbReference>
<dbReference type="InterPro" id="IPR041667">
    <property type="entry name" value="Cupin_8"/>
</dbReference>
<dbReference type="PANTHER" id="PTHR12461:SF105">
    <property type="entry name" value="HYPOXIA-INDUCIBLE FACTOR 1-ALPHA INHIBITOR"/>
    <property type="match status" value="1"/>
</dbReference>
<keyword evidence="3" id="KW-1185">Reference proteome</keyword>
<dbReference type="AlphaFoldDB" id="A0A0G3G518"/>
<evidence type="ECO:0000313" key="3">
    <source>
        <dbReference type="Proteomes" id="UP000064201"/>
    </source>
</evidence>
<dbReference type="Pfam" id="PF13621">
    <property type="entry name" value="Cupin_8"/>
    <property type="match status" value="1"/>
</dbReference>
<dbReference type="SUPFAM" id="SSF51197">
    <property type="entry name" value="Clavaminate synthase-like"/>
    <property type="match status" value="1"/>
</dbReference>
<evidence type="ECO:0000259" key="1">
    <source>
        <dbReference type="PROSITE" id="PS51184"/>
    </source>
</evidence>
<dbReference type="STRING" id="106634.TVD_08895"/>
<gene>
    <name evidence="2" type="ORF">TVD_08895</name>
</gene>
<sequence>MIETTPVERVGLVEPDTFLRQYKAVAQPVILEELTREWPARERWTPDYFREVAGDAVVPLYDSRPARDNEHQHAASLHMPLAEYLDLLEGGERDLRLFFFNLFAARPTLARDFEFPDIGLRLFRKLPVLFMGGKDARVQMHFDIDRPDILLCHFGGPKRVLLVAPEYTPYMYHVPFSFSALAAVDFEDPDYQRHPALRHVRGHLAELHHGDVLYIPPGFWHYVLYDDIGFSMALRAFPRDLPNVARMLSNLLVTRTIEGTMRKLVGQSWNDRNERRAVERTEHFLARHPAA</sequence>
<protein>
    <submittedName>
        <fullName evidence="2">Cupin</fullName>
    </submittedName>
</protein>
<dbReference type="RefSeq" id="WP_047251390.1">
    <property type="nucleotide sequence ID" value="NZ_CP011367.1"/>
</dbReference>
<accession>A0A0G3G518</accession>
<dbReference type="EMBL" id="CP011367">
    <property type="protein sequence ID" value="AKJ95464.1"/>
    <property type="molecule type" value="Genomic_DNA"/>
</dbReference>
<dbReference type="PANTHER" id="PTHR12461">
    <property type="entry name" value="HYPOXIA-INDUCIBLE FACTOR 1 ALPHA INHIBITOR-RELATED"/>
    <property type="match status" value="1"/>
</dbReference>
<evidence type="ECO:0000313" key="2">
    <source>
        <dbReference type="EMBL" id="AKJ95464.1"/>
    </source>
</evidence>
<dbReference type="InterPro" id="IPR003347">
    <property type="entry name" value="JmjC_dom"/>
</dbReference>
<dbReference type="Gene3D" id="2.60.120.650">
    <property type="entry name" value="Cupin"/>
    <property type="match status" value="1"/>
</dbReference>
<feature type="domain" description="JmjC" evidence="1">
    <location>
        <begin position="104"/>
        <end position="255"/>
    </location>
</feature>
<dbReference type="Proteomes" id="UP000064201">
    <property type="component" value="Chromosome"/>
</dbReference>
<proteinExistence type="predicted"/>